<protein>
    <submittedName>
        <fullName evidence="2">Uncharacterized protein</fullName>
    </submittedName>
</protein>
<dbReference type="RefSeq" id="XP_062658723.1">
    <property type="nucleotide sequence ID" value="XM_062803703.1"/>
</dbReference>
<evidence type="ECO:0000256" key="1">
    <source>
        <dbReference type="SAM" id="MobiDB-lite"/>
    </source>
</evidence>
<gene>
    <name evidence="2" type="ORF">B0H64DRAFT_394601</name>
</gene>
<evidence type="ECO:0000313" key="3">
    <source>
        <dbReference type="Proteomes" id="UP001278766"/>
    </source>
</evidence>
<feature type="region of interest" description="Disordered" evidence="1">
    <location>
        <begin position="323"/>
        <end position="343"/>
    </location>
</feature>
<feature type="compositionally biased region" description="Low complexity" evidence="1">
    <location>
        <begin position="198"/>
        <end position="213"/>
    </location>
</feature>
<dbReference type="AlphaFoldDB" id="A0AAE0HER4"/>
<dbReference type="Proteomes" id="UP001278766">
    <property type="component" value="Unassembled WGS sequence"/>
</dbReference>
<reference evidence="2" key="2">
    <citation type="submission" date="2023-06" db="EMBL/GenBank/DDBJ databases">
        <authorList>
            <consortium name="Lawrence Berkeley National Laboratory"/>
            <person name="Haridas S."/>
            <person name="Hensen N."/>
            <person name="Bonometti L."/>
            <person name="Westerberg I."/>
            <person name="Brannstrom I.O."/>
            <person name="Guillou S."/>
            <person name="Cros-Aarteil S."/>
            <person name="Calhoun S."/>
            <person name="Kuo A."/>
            <person name="Mondo S."/>
            <person name="Pangilinan J."/>
            <person name="Riley R."/>
            <person name="Labutti K."/>
            <person name="Andreopoulos B."/>
            <person name="Lipzen A."/>
            <person name="Chen C."/>
            <person name="Yanf M."/>
            <person name="Daum C."/>
            <person name="Ng V."/>
            <person name="Clum A."/>
            <person name="Steindorff A."/>
            <person name="Ohm R."/>
            <person name="Martin F."/>
            <person name="Silar P."/>
            <person name="Natvig D."/>
            <person name="Lalanne C."/>
            <person name="Gautier V."/>
            <person name="Ament-Velasquez S.L."/>
            <person name="Kruys A."/>
            <person name="Hutchinson M.I."/>
            <person name="Powell A.J."/>
            <person name="Barry K."/>
            <person name="Miller A.N."/>
            <person name="Grigoriev I.V."/>
            <person name="Debuchy R."/>
            <person name="Gladieux P."/>
            <person name="Thoren M.H."/>
            <person name="Johannesson H."/>
        </authorList>
    </citation>
    <scope>NUCLEOTIDE SEQUENCE</scope>
    <source>
        <strain evidence="2">CBS 168.71</strain>
    </source>
</reference>
<dbReference type="EMBL" id="JAUEPN010000004">
    <property type="protein sequence ID" value="KAK3295209.1"/>
    <property type="molecule type" value="Genomic_DNA"/>
</dbReference>
<organism evidence="2 3">
    <name type="scientific">Chaetomium fimeti</name>
    <dbReference type="NCBI Taxonomy" id="1854472"/>
    <lineage>
        <taxon>Eukaryota</taxon>
        <taxon>Fungi</taxon>
        <taxon>Dikarya</taxon>
        <taxon>Ascomycota</taxon>
        <taxon>Pezizomycotina</taxon>
        <taxon>Sordariomycetes</taxon>
        <taxon>Sordariomycetidae</taxon>
        <taxon>Sordariales</taxon>
        <taxon>Chaetomiaceae</taxon>
        <taxon>Chaetomium</taxon>
    </lineage>
</organism>
<name>A0AAE0HER4_9PEZI</name>
<evidence type="ECO:0000313" key="2">
    <source>
        <dbReference type="EMBL" id="KAK3295209.1"/>
    </source>
</evidence>
<sequence>MTMPQPLLPWNYNATRTPGPSLAAASPNTPAMARKPKGSRKRGSRGRQAPSAKRKASSSKKKTQHPAAIPGPPNTPLPDARPGTADSVEVMITEGSSSQPNAAPPLDAAAPGTVDINEDVVTERSSPLSDAAVLPDAAVPGTADSNEDIITEGSSSHPDAAVPPDAAATLDTAAPPNTAVPGTADNDEDMITERPSSRPDAAAPPDAAVPSEANDNDNDNGPILLDKQEYNEFCGGKGPVLRLNKEQDKKTARIGLNSWNDGVLTGFSNPWNHDAVGTCFDKLRNRILALAKSMAEAVEWVTLDVETQDMLKAWAPKAKGYLETSGGAESRSNSRNCSFGGGG</sequence>
<comment type="caution">
    <text evidence="2">The sequence shown here is derived from an EMBL/GenBank/DDBJ whole genome shotgun (WGS) entry which is preliminary data.</text>
</comment>
<dbReference type="GeneID" id="87840651"/>
<feature type="region of interest" description="Disordered" evidence="1">
    <location>
        <begin position="1"/>
        <end position="224"/>
    </location>
</feature>
<keyword evidence="3" id="KW-1185">Reference proteome</keyword>
<proteinExistence type="predicted"/>
<feature type="compositionally biased region" description="Low complexity" evidence="1">
    <location>
        <begin position="100"/>
        <end position="111"/>
    </location>
</feature>
<reference evidence="2" key="1">
    <citation type="journal article" date="2023" name="Mol. Phylogenet. Evol.">
        <title>Genome-scale phylogeny and comparative genomics of the fungal order Sordariales.</title>
        <authorList>
            <person name="Hensen N."/>
            <person name="Bonometti L."/>
            <person name="Westerberg I."/>
            <person name="Brannstrom I.O."/>
            <person name="Guillou S."/>
            <person name="Cros-Aarteil S."/>
            <person name="Calhoun S."/>
            <person name="Haridas S."/>
            <person name="Kuo A."/>
            <person name="Mondo S."/>
            <person name="Pangilinan J."/>
            <person name="Riley R."/>
            <person name="LaButti K."/>
            <person name="Andreopoulos B."/>
            <person name="Lipzen A."/>
            <person name="Chen C."/>
            <person name="Yan M."/>
            <person name="Daum C."/>
            <person name="Ng V."/>
            <person name="Clum A."/>
            <person name="Steindorff A."/>
            <person name="Ohm R.A."/>
            <person name="Martin F."/>
            <person name="Silar P."/>
            <person name="Natvig D.O."/>
            <person name="Lalanne C."/>
            <person name="Gautier V."/>
            <person name="Ament-Velasquez S.L."/>
            <person name="Kruys A."/>
            <person name="Hutchinson M.I."/>
            <person name="Powell A.J."/>
            <person name="Barry K."/>
            <person name="Miller A.N."/>
            <person name="Grigoriev I.V."/>
            <person name="Debuchy R."/>
            <person name="Gladieux P."/>
            <person name="Hiltunen Thoren M."/>
            <person name="Johannesson H."/>
        </authorList>
    </citation>
    <scope>NUCLEOTIDE SEQUENCE</scope>
    <source>
        <strain evidence="2">CBS 168.71</strain>
    </source>
</reference>
<accession>A0AAE0HER4</accession>
<feature type="compositionally biased region" description="Low complexity" evidence="1">
    <location>
        <begin position="158"/>
        <end position="179"/>
    </location>
</feature>
<feature type="compositionally biased region" description="Basic residues" evidence="1">
    <location>
        <begin position="34"/>
        <end position="45"/>
    </location>
</feature>
<feature type="compositionally biased region" description="Basic residues" evidence="1">
    <location>
        <begin position="52"/>
        <end position="64"/>
    </location>
</feature>